<feature type="compositionally biased region" description="Low complexity" evidence="2">
    <location>
        <begin position="534"/>
        <end position="549"/>
    </location>
</feature>
<dbReference type="OrthoDB" id="9939852at2759"/>
<keyword evidence="4" id="KW-1185">Reference proteome</keyword>
<evidence type="ECO:0000256" key="2">
    <source>
        <dbReference type="SAM" id="MobiDB-lite"/>
    </source>
</evidence>
<evidence type="ECO:0000313" key="3">
    <source>
        <dbReference type="EMBL" id="CAE1149999.1"/>
    </source>
</evidence>
<proteinExistence type="predicted"/>
<dbReference type="PANTHER" id="PTHR28616:SF1">
    <property type="entry name" value="COILED-COIL DOMAIN-CONTAINING PROTEIN 125"/>
    <property type="match status" value="1"/>
</dbReference>
<dbReference type="PANTHER" id="PTHR28616">
    <property type="entry name" value="COILED-COIL DOMAIN-CONTAINING PROTEIN 125"/>
    <property type="match status" value="1"/>
</dbReference>
<keyword evidence="1" id="KW-0175">Coiled coil</keyword>
<name>A0A812ARW9_ACAPH</name>
<sequence length="568" mass="65014">MNAVLIVPCSRSIISLVCDENVDKKKAIDIYYYICRRKKNIFNYSSTSYPTCPTSCHYCQYTQVPPPCCAYNQVTSDEDITADALAQLLGIESSYPKSGGCAPCPDASTQETSNYQQESFHPRSILQLIQNSQRFRRSSNTKVDPEPQCTKHDQEKKRILKHSKQEDIEKKLILTIQEVEELKTEFETCQQRLESKYEAIRILKKQIEVSRIENSSNERKVKSENEQLIKAVNSLQFALEQQESTLMDSQETWARRFDRVCTENVRLLSAYEERSEELRRAVSQKMAVTRERDELLALLDVQEKMKYVKTHNNAEDENDKYSSFSSTELAILGACMCRGHRTEPCGCAYSAANLHRELLKIKEDMDLNRQLRQEAYLTMDAYRYAFEEQLLSSKQLMKCINDLNTRRDKKGSSSFKLNKDSESVLHAVLGLSTDQDGKSTPHESQTSQNLTTAKLKQLDLESLDSPHFVTLLLEMLQEKSELLAFQKLAARILANKVKELQFLQCEHLTQPTYNVKCMKENSKLFTDQSMAKSTTTAATHTSTTTSTTSINSPMSMNTPITTSSWQTY</sequence>
<dbReference type="GO" id="GO:2000146">
    <property type="term" value="P:negative regulation of cell motility"/>
    <property type="evidence" value="ECO:0007669"/>
    <property type="project" value="TreeGrafter"/>
</dbReference>
<feature type="coiled-coil region" evidence="1">
    <location>
        <begin position="165"/>
        <end position="199"/>
    </location>
</feature>
<comment type="caution">
    <text evidence="3">The sequence shown here is derived from an EMBL/GenBank/DDBJ whole genome shotgun (WGS) entry which is preliminary data.</text>
</comment>
<protein>
    <recommendedName>
        <fullName evidence="5">Coiled-coil domain-containing protein 125</fullName>
    </recommendedName>
</protein>
<dbReference type="GO" id="GO:0005737">
    <property type="term" value="C:cytoplasm"/>
    <property type="evidence" value="ECO:0007669"/>
    <property type="project" value="TreeGrafter"/>
</dbReference>
<dbReference type="GO" id="GO:0035024">
    <property type="term" value="P:negative regulation of Rho protein signal transduction"/>
    <property type="evidence" value="ECO:0007669"/>
    <property type="project" value="TreeGrafter"/>
</dbReference>
<gene>
    <name evidence="3" type="ORF">SPHA_2814</name>
</gene>
<feature type="compositionally biased region" description="Polar residues" evidence="2">
    <location>
        <begin position="550"/>
        <end position="568"/>
    </location>
</feature>
<dbReference type="Proteomes" id="UP000597762">
    <property type="component" value="Unassembled WGS sequence"/>
</dbReference>
<feature type="region of interest" description="Disordered" evidence="2">
    <location>
        <begin position="534"/>
        <end position="568"/>
    </location>
</feature>
<evidence type="ECO:0000313" key="4">
    <source>
        <dbReference type="Proteomes" id="UP000597762"/>
    </source>
</evidence>
<evidence type="ECO:0008006" key="5">
    <source>
        <dbReference type="Google" id="ProtNLM"/>
    </source>
</evidence>
<reference evidence="3" key="1">
    <citation type="submission" date="2021-01" db="EMBL/GenBank/DDBJ databases">
        <authorList>
            <person name="Li R."/>
            <person name="Bekaert M."/>
        </authorList>
    </citation>
    <scope>NUCLEOTIDE SEQUENCE</scope>
    <source>
        <strain evidence="3">Farmed</strain>
    </source>
</reference>
<dbReference type="EMBL" id="CAHIKZ030000082">
    <property type="protein sequence ID" value="CAE1149999.1"/>
    <property type="molecule type" value="Genomic_DNA"/>
</dbReference>
<dbReference type="AlphaFoldDB" id="A0A812ARW9"/>
<dbReference type="InterPro" id="IPR034608">
    <property type="entry name" value="CCDC125"/>
</dbReference>
<organism evidence="3 4">
    <name type="scientific">Acanthosepion pharaonis</name>
    <name type="common">Pharaoh cuttlefish</name>
    <name type="synonym">Sepia pharaonis</name>
    <dbReference type="NCBI Taxonomy" id="158019"/>
    <lineage>
        <taxon>Eukaryota</taxon>
        <taxon>Metazoa</taxon>
        <taxon>Spiralia</taxon>
        <taxon>Lophotrochozoa</taxon>
        <taxon>Mollusca</taxon>
        <taxon>Cephalopoda</taxon>
        <taxon>Coleoidea</taxon>
        <taxon>Decapodiformes</taxon>
        <taxon>Sepiida</taxon>
        <taxon>Sepiina</taxon>
        <taxon>Sepiidae</taxon>
        <taxon>Acanthosepion</taxon>
    </lineage>
</organism>
<accession>A0A812ARW9</accession>
<evidence type="ECO:0000256" key="1">
    <source>
        <dbReference type="SAM" id="Coils"/>
    </source>
</evidence>